<evidence type="ECO:0000313" key="2">
    <source>
        <dbReference type="Proteomes" id="UP000517916"/>
    </source>
</evidence>
<comment type="caution">
    <text evidence="1">The sequence shown here is derived from an EMBL/GenBank/DDBJ whole genome shotgun (WGS) entry which is preliminary data.</text>
</comment>
<organism evidence="1 2">
    <name type="scientific">Kutzneria viridogrisea</name>
    <dbReference type="NCBI Taxonomy" id="47990"/>
    <lineage>
        <taxon>Bacteria</taxon>
        <taxon>Bacillati</taxon>
        <taxon>Actinomycetota</taxon>
        <taxon>Actinomycetes</taxon>
        <taxon>Pseudonocardiales</taxon>
        <taxon>Pseudonocardiaceae</taxon>
        <taxon>Kutzneria</taxon>
    </lineage>
</organism>
<reference evidence="1 2" key="1">
    <citation type="submission" date="2020-08" db="EMBL/GenBank/DDBJ databases">
        <title>Genomic Encyclopedia of Archaeal and Bacterial Type Strains, Phase II (KMG-II): from individual species to whole genera.</title>
        <authorList>
            <person name="Goeker M."/>
        </authorList>
    </citation>
    <scope>NUCLEOTIDE SEQUENCE [LARGE SCALE GENOMIC DNA]</scope>
    <source>
        <strain evidence="1 2">DSM 43850</strain>
    </source>
</reference>
<keyword evidence="2" id="KW-1185">Reference proteome</keyword>
<proteinExistence type="predicted"/>
<dbReference type="Proteomes" id="UP000517916">
    <property type="component" value="Unassembled WGS sequence"/>
</dbReference>
<evidence type="ECO:0000313" key="1">
    <source>
        <dbReference type="EMBL" id="MBA8923712.1"/>
    </source>
</evidence>
<protein>
    <submittedName>
        <fullName evidence="1">Uncharacterized protein</fullName>
    </submittedName>
</protein>
<name>A0ABR6BA49_9PSEU</name>
<accession>A0ABR6BA49</accession>
<gene>
    <name evidence="1" type="ORF">BC739_000909</name>
</gene>
<dbReference type="EMBL" id="JACJID010000001">
    <property type="protein sequence ID" value="MBA8923712.1"/>
    <property type="molecule type" value="Genomic_DNA"/>
</dbReference>
<dbReference type="RefSeq" id="WP_148309666.1">
    <property type="nucleotide sequence ID" value="NZ_BAAABQ010000088.1"/>
</dbReference>
<sequence>MTQNPRQVFTFKPDYRIFTLRDVECDAGVGRSEAVREANRNASACTDYEVYVACAQDLFDVSVTIETLPGEPEPGDCDFEWSRGIDYELTCPSGELRLGDPTTYGFTVALPDGSGVYAIRVRHAGREQADQARNDALANWQGTSSAAPPTSANGDAIERYLLQLWHRSPIADDDSD</sequence>